<protein>
    <recommendedName>
        <fullName evidence="4">LamG-like jellyroll fold domain-containing protein</fullName>
    </recommendedName>
</protein>
<evidence type="ECO:0000313" key="3">
    <source>
        <dbReference type="EMBL" id="QHT81915.1"/>
    </source>
</evidence>
<dbReference type="SUPFAM" id="SSF49899">
    <property type="entry name" value="Concanavalin A-like lectins/glucanases"/>
    <property type="match status" value="1"/>
</dbReference>
<organism evidence="3">
    <name type="scientific">viral metagenome</name>
    <dbReference type="NCBI Taxonomy" id="1070528"/>
    <lineage>
        <taxon>unclassified sequences</taxon>
        <taxon>metagenomes</taxon>
        <taxon>organismal metagenomes</taxon>
    </lineage>
</organism>
<feature type="transmembrane region" description="Helical" evidence="2">
    <location>
        <begin position="178"/>
        <end position="197"/>
    </location>
</feature>
<dbReference type="InterPro" id="IPR013320">
    <property type="entry name" value="ConA-like_dom_sf"/>
</dbReference>
<feature type="transmembrane region" description="Helical" evidence="2">
    <location>
        <begin position="147"/>
        <end position="166"/>
    </location>
</feature>
<sequence>MDGNATYTYSSNSKFFFLLLLFVFLSIGVFVFMVNPYHILDRFKLSMIFIFFFISFGIFYFIESHFKEDTSESLPESLAFFWPHFLRVGKFVLFAILLTWAFILVYRQFVETTSTMLQYSFLLTMGFFVLLLAVLYRGDSAPLNSPILRLIIDFIMYIPCLLRDLVDYMKKDYADTPSTTFILLVVLILYVILFFIFPEIQKEWSKQDGITLIERPISLQEASISMSRNELYEKIFYSKPFYERWTRQIVVYLEQNDLKKQKEREKQKEAQIEGAKEGFTTLETQDSQSLYGWYNALERYKQLIFQDMSEDINPEIDSRLKTLEEKKNEYKKKIQEKIRNNPQLLGVVEALQLLYSTVRASGDTVLTIPYVLMGKPSVIDGNMYHYSCSFWVYFNTLEFCADKQLIVSFGTKPSLYYTPSTKELSVEINQGETTNRRQLYKTNKILYQRWNHIVFNYQYGTLDLFINNNLVGTYNALTQIYSDELLLVGSDRNENIGGICNMKYYEYPLTADKIQKIYQQFHNKTPPV</sequence>
<feature type="transmembrane region" description="Helical" evidence="2">
    <location>
        <begin position="82"/>
        <end position="105"/>
    </location>
</feature>
<dbReference type="AlphaFoldDB" id="A0A6C0HP92"/>
<keyword evidence="2" id="KW-0812">Transmembrane</keyword>
<feature type="transmembrane region" description="Helical" evidence="2">
    <location>
        <begin position="15"/>
        <end position="33"/>
    </location>
</feature>
<accession>A0A6C0HP92</accession>
<reference evidence="3" key="1">
    <citation type="journal article" date="2020" name="Nature">
        <title>Giant virus diversity and host interactions through global metagenomics.</title>
        <authorList>
            <person name="Schulz F."/>
            <person name="Roux S."/>
            <person name="Paez-Espino D."/>
            <person name="Jungbluth S."/>
            <person name="Walsh D.A."/>
            <person name="Denef V.J."/>
            <person name="McMahon K.D."/>
            <person name="Konstantinidis K.T."/>
            <person name="Eloe-Fadrosh E.A."/>
            <person name="Kyrpides N.C."/>
            <person name="Woyke T."/>
        </authorList>
    </citation>
    <scope>NUCLEOTIDE SEQUENCE</scope>
    <source>
        <strain evidence="3">GVMAG-M-3300023184-160</strain>
    </source>
</reference>
<evidence type="ECO:0000256" key="1">
    <source>
        <dbReference type="SAM" id="Coils"/>
    </source>
</evidence>
<name>A0A6C0HP92_9ZZZZ</name>
<keyword evidence="1" id="KW-0175">Coiled coil</keyword>
<keyword evidence="2" id="KW-1133">Transmembrane helix</keyword>
<feature type="transmembrane region" description="Helical" evidence="2">
    <location>
        <begin position="45"/>
        <end position="62"/>
    </location>
</feature>
<proteinExistence type="predicted"/>
<evidence type="ECO:0000256" key="2">
    <source>
        <dbReference type="SAM" id="Phobius"/>
    </source>
</evidence>
<dbReference type="EMBL" id="MN739993">
    <property type="protein sequence ID" value="QHT81915.1"/>
    <property type="molecule type" value="Genomic_DNA"/>
</dbReference>
<feature type="coiled-coil region" evidence="1">
    <location>
        <begin position="313"/>
        <end position="340"/>
    </location>
</feature>
<dbReference type="Pfam" id="PF13385">
    <property type="entry name" value="Laminin_G_3"/>
    <property type="match status" value="1"/>
</dbReference>
<keyword evidence="2" id="KW-0472">Membrane</keyword>
<dbReference type="Gene3D" id="2.60.120.200">
    <property type="match status" value="1"/>
</dbReference>
<evidence type="ECO:0008006" key="4">
    <source>
        <dbReference type="Google" id="ProtNLM"/>
    </source>
</evidence>
<feature type="transmembrane region" description="Helical" evidence="2">
    <location>
        <begin position="117"/>
        <end position="135"/>
    </location>
</feature>